<dbReference type="GO" id="GO:0097176">
    <property type="term" value="P:epoxide metabolic process"/>
    <property type="evidence" value="ECO:0007669"/>
    <property type="project" value="TreeGrafter"/>
</dbReference>
<dbReference type="InterPro" id="IPR010497">
    <property type="entry name" value="Epoxide_hydro_N"/>
</dbReference>
<dbReference type="PRINTS" id="PR00412">
    <property type="entry name" value="EPOXHYDRLASE"/>
</dbReference>
<evidence type="ECO:0000256" key="2">
    <source>
        <dbReference type="ARBA" id="ARBA00022797"/>
    </source>
</evidence>
<organism evidence="6 7">
    <name type="scientific">Aaosphaeria arxii CBS 175.79</name>
    <dbReference type="NCBI Taxonomy" id="1450172"/>
    <lineage>
        <taxon>Eukaryota</taxon>
        <taxon>Fungi</taxon>
        <taxon>Dikarya</taxon>
        <taxon>Ascomycota</taxon>
        <taxon>Pezizomycotina</taxon>
        <taxon>Dothideomycetes</taxon>
        <taxon>Pleosporomycetidae</taxon>
        <taxon>Pleosporales</taxon>
        <taxon>Pleosporales incertae sedis</taxon>
        <taxon>Aaosphaeria</taxon>
    </lineage>
</organism>
<dbReference type="InterPro" id="IPR016292">
    <property type="entry name" value="Epoxide_hydrolase"/>
</dbReference>
<evidence type="ECO:0000313" key="7">
    <source>
        <dbReference type="Proteomes" id="UP000799778"/>
    </source>
</evidence>
<dbReference type="SUPFAM" id="SSF53474">
    <property type="entry name" value="alpha/beta-Hydrolases"/>
    <property type="match status" value="1"/>
</dbReference>
<dbReference type="InterPro" id="IPR029058">
    <property type="entry name" value="AB_hydrolase_fold"/>
</dbReference>
<evidence type="ECO:0000256" key="3">
    <source>
        <dbReference type="ARBA" id="ARBA00022801"/>
    </source>
</evidence>
<proteinExistence type="inferred from homology"/>
<evidence type="ECO:0000259" key="5">
    <source>
        <dbReference type="Pfam" id="PF06441"/>
    </source>
</evidence>
<accession>A0A6A5Y549</accession>
<reference evidence="6" key="1">
    <citation type="journal article" date="2020" name="Stud. Mycol.">
        <title>101 Dothideomycetes genomes: a test case for predicting lifestyles and emergence of pathogens.</title>
        <authorList>
            <person name="Haridas S."/>
            <person name="Albert R."/>
            <person name="Binder M."/>
            <person name="Bloem J."/>
            <person name="Labutti K."/>
            <person name="Salamov A."/>
            <person name="Andreopoulos B."/>
            <person name="Baker S."/>
            <person name="Barry K."/>
            <person name="Bills G."/>
            <person name="Bluhm B."/>
            <person name="Cannon C."/>
            <person name="Castanera R."/>
            <person name="Culley D."/>
            <person name="Daum C."/>
            <person name="Ezra D."/>
            <person name="Gonzalez J."/>
            <person name="Henrissat B."/>
            <person name="Kuo A."/>
            <person name="Liang C."/>
            <person name="Lipzen A."/>
            <person name="Lutzoni F."/>
            <person name="Magnuson J."/>
            <person name="Mondo S."/>
            <person name="Nolan M."/>
            <person name="Ohm R."/>
            <person name="Pangilinan J."/>
            <person name="Park H.-J."/>
            <person name="Ramirez L."/>
            <person name="Alfaro M."/>
            <person name="Sun H."/>
            <person name="Tritt A."/>
            <person name="Yoshinaga Y."/>
            <person name="Zwiers L.-H."/>
            <person name="Turgeon B."/>
            <person name="Goodwin S."/>
            <person name="Spatafora J."/>
            <person name="Crous P."/>
            <person name="Grigoriev I."/>
        </authorList>
    </citation>
    <scope>NUCLEOTIDE SEQUENCE</scope>
    <source>
        <strain evidence="6">CBS 175.79</strain>
    </source>
</reference>
<keyword evidence="7" id="KW-1185">Reference proteome</keyword>
<dbReference type="GO" id="GO:0004301">
    <property type="term" value="F:epoxide hydrolase activity"/>
    <property type="evidence" value="ECO:0007669"/>
    <property type="project" value="TreeGrafter"/>
</dbReference>
<dbReference type="PANTHER" id="PTHR21661">
    <property type="entry name" value="EPOXIDE HYDROLASE 1-RELATED"/>
    <property type="match status" value="1"/>
</dbReference>
<feature type="active site" description="Proton donor" evidence="4">
    <location>
        <position position="374"/>
    </location>
</feature>
<dbReference type="Pfam" id="PF06441">
    <property type="entry name" value="EHN"/>
    <property type="match status" value="1"/>
</dbReference>
<dbReference type="RefSeq" id="XP_033388506.1">
    <property type="nucleotide sequence ID" value="XM_033527293.1"/>
</dbReference>
<dbReference type="Proteomes" id="UP000799778">
    <property type="component" value="Unassembled WGS sequence"/>
</dbReference>
<name>A0A6A5Y549_9PLEO</name>
<keyword evidence="2" id="KW-0058">Aromatic hydrocarbons catabolism</keyword>
<gene>
    <name evidence="6" type="ORF">BU24DRAFT_419747</name>
</gene>
<dbReference type="OrthoDB" id="7130006at2759"/>
<protein>
    <submittedName>
        <fullName evidence="6">Alpha/beta-hydrolase</fullName>
    </submittedName>
</protein>
<evidence type="ECO:0000256" key="4">
    <source>
        <dbReference type="PIRSR" id="PIRSR001112-1"/>
    </source>
</evidence>
<feature type="domain" description="Epoxide hydrolase N-terminal" evidence="5">
    <location>
        <begin position="4"/>
        <end position="114"/>
    </location>
</feature>
<keyword evidence="3 6" id="KW-0378">Hydrolase</keyword>
<dbReference type="InterPro" id="IPR000639">
    <property type="entry name" value="Epox_hydrolase-like"/>
</dbReference>
<evidence type="ECO:0000256" key="1">
    <source>
        <dbReference type="ARBA" id="ARBA00010088"/>
    </source>
</evidence>
<dbReference type="PANTHER" id="PTHR21661:SF35">
    <property type="entry name" value="EPOXIDE HYDROLASE"/>
    <property type="match status" value="1"/>
</dbReference>
<dbReference type="GeneID" id="54284690"/>
<dbReference type="AlphaFoldDB" id="A0A6A5Y549"/>
<dbReference type="PIRSF" id="PIRSF001112">
    <property type="entry name" value="Epoxide_hydrolase"/>
    <property type="match status" value="1"/>
</dbReference>
<comment type="similarity">
    <text evidence="1">Belongs to the peptidase S33 family.</text>
</comment>
<sequence length="409" mass="45754">MHDIKPYTISIPDSQIDNLRQKLALTTFPDELDDAGWDYGAPLQDVKRIATHWKDAYDWRKAEASLNKLPNFMTIIDVDGFGPIDIHFVHQKSEVKNAIPLLFVHGWPGSFIEVTKILPILTGGEKNGGPAFHVVAPSLPNFGFSGGIKKKGFDQPQYAEVCHKLMLALGYGEYVTQGGDWGFGITRTMGQLFHHQVKASHINTVVSGPPISLWNPFAFCKFLFLYALKWYTPAELEGLKRTQDYRDRGQGYYHQQTTRPQTLGYSLADSPVGLLGWVYEKLGIWSDGYEWSDDEVCTWLSIYWFSTAGPAASVRIYYEAARDSNNVFEKAMKYNGKVPLGLSYFPKEVCLLPRAWGPTLGPIIFRNEHDHGGHFAAYEVPDRLAGDLGIMFGRGGPAFGCVPGKDGYA</sequence>
<feature type="active site" description="Proton donor" evidence="4">
    <location>
        <position position="317"/>
    </location>
</feature>
<evidence type="ECO:0000313" key="6">
    <source>
        <dbReference type="EMBL" id="KAF2020167.1"/>
    </source>
</evidence>
<dbReference type="Gene3D" id="3.40.50.1820">
    <property type="entry name" value="alpha/beta hydrolase"/>
    <property type="match status" value="1"/>
</dbReference>
<dbReference type="EMBL" id="ML978067">
    <property type="protein sequence ID" value="KAF2020167.1"/>
    <property type="molecule type" value="Genomic_DNA"/>
</dbReference>
<feature type="active site" description="Nucleophile" evidence="4">
    <location>
        <position position="180"/>
    </location>
</feature>